<feature type="compositionally biased region" description="Pro residues" evidence="2">
    <location>
        <begin position="1"/>
        <end position="14"/>
    </location>
</feature>
<name>A0ABT4I5B2_9ACTO</name>
<dbReference type="Gene3D" id="1.10.10.10">
    <property type="entry name" value="Winged helix-like DNA-binding domain superfamily/Winged helix DNA-binding domain"/>
    <property type="match status" value="1"/>
</dbReference>
<dbReference type="InterPro" id="IPR036390">
    <property type="entry name" value="WH_DNA-bd_sf"/>
</dbReference>
<sequence length="389" mass="40342">MAGTRPHPPGPRDPGPWAGLSDTQRAIVLTLLRHGRMTRPEIMRLVGISPGSITRLTTPLIDSGLLTAHSERLASTGRPQSPLEVRADAETMIGVNLSGDALTAVLADLHLGVLATARRTLPDHTPADVVAAMADAAQELTRSRPGAPAPSCAGVSLGGATAAGRTVVDAVFLGWNRIPLADLVEARLRIPTTIGNDLVAITLQEAWFGAGREHDRLALITVGAGIGFGLVSHGEVITTPDAELGLMGKIPVPDGGRPAAALPATDCLTNAIIERAWTELGRPPTPAAGIVELARGGEADAVAICSSYARRTGRLIAMAAAFTLPDIVVVAGERAEVAALFEDQVMVGVASARRPGAAPVNMVVREHDRISWARGAAALALRARAEGRL</sequence>
<dbReference type="InterPro" id="IPR000600">
    <property type="entry name" value="ROK"/>
</dbReference>
<dbReference type="SUPFAM" id="SSF53067">
    <property type="entry name" value="Actin-like ATPase domain"/>
    <property type="match status" value="1"/>
</dbReference>
<evidence type="ECO:0000313" key="3">
    <source>
        <dbReference type="EMBL" id="MCZ0856922.1"/>
    </source>
</evidence>
<dbReference type="SUPFAM" id="SSF46785">
    <property type="entry name" value="Winged helix' DNA-binding domain"/>
    <property type="match status" value="1"/>
</dbReference>
<accession>A0ABT4I5B2</accession>
<comment type="caution">
    <text evidence="3">The sequence shown here is derived from an EMBL/GenBank/DDBJ whole genome shotgun (WGS) entry which is preliminary data.</text>
</comment>
<evidence type="ECO:0000313" key="4">
    <source>
        <dbReference type="Proteomes" id="UP001072034"/>
    </source>
</evidence>
<reference evidence="3" key="1">
    <citation type="submission" date="2022-10" db="EMBL/GenBank/DDBJ databases">
        <title>Genome sequence of Actinomyces israelii ATCC 10048.</title>
        <authorList>
            <person name="Watt R.M."/>
            <person name="Tong W.M."/>
        </authorList>
    </citation>
    <scope>NUCLEOTIDE SEQUENCE</scope>
    <source>
        <strain evidence="3">ATCC 10048</strain>
    </source>
</reference>
<dbReference type="RefSeq" id="WP_268916605.1">
    <property type="nucleotide sequence ID" value="NZ_JAPTMY010000003.1"/>
</dbReference>
<proteinExistence type="inferred from homology"/>
<evidence type="ECO:0000256" key="1">
    <source>
        <dbReference type="ARBA" id="ARBA00006479"/>
    </source>
</evidence>
<evidence type="ECO:0000256" key="2">
    <source>
        <dbReference type="SAM" id="MobiDB-lite"/>
    </source>
</evidence>
<feature type="region of interest" description="Disordered" evidence="2">
    <location>
        <begin position="1"/>
        <end position="20"/>
    </location>
</feature>
<dbReference type="PANTHER" id="PTHR18964:SF149">
    <property type="entry name" value="BIFUNCTIONAL UDP-N-ACETYLGLUCOSAMINE 2-EPIMERASE_N-ACETYLMANNOSAMINE KINASE"/>
    <property type="match status" value="1"/>
</dbReference>
<organism evidence="3 4">
    <name type="scientific">Actinomyces israelii</name>
    <dbReference type="NCBI Taxonomy" id="1659"/>
    <lineage>
        <taxon>Bacteria</taxon>
        <taxon>Bacillati</taxon>
        <taxon>Actinomycetota</taxon>
        <taxon>Actinomycetes</taxon>
        <taxon>Actinomycetales</taxon>
        <taxon>Actinomycetaceae</taxon>
        <taxon>Actinomyces</taxon>
    </lineage>
</organism>
<dbReference type="PANTHER" id="PTHR18964">
    <property type="entry name" value="ROK (REPRESSOR, ORF, KINASE) FAMILY"/>
    <property type="match status" value="1"/>
</dbReference>
<dbReference type="InterPro" id="IPR036388">
    <property type="entry name" value="WH-like_DNA-bd_sf"/>
</dbReference>
<dbReference type="Gene3D" id="3.30.420.40">
    <property type="match status" value="2"/>
</dbReference>
<keyword evidence="4" id="KW-1185">Reference proteome</keyword>
<dbReference type="EMBL" id="JAPTMY010000003">
    <property type="protein sequence ID" value="MCZ0856922.1"/>
    <property type="molecule type" value="Genomic_DNA"/>
</dbReference>
<dbReference type="InterPro" id="IPR043129">
    <property type="entry name" value="ATPase_NBD"/>
</dbReference>
<protein>
    <submittedName>
        <fullName evidence="3">ROK family transcriptional regulator</fullName>
    </submittedName>
</protein>
<gene>
    <name evidence="3" type="ORF">OHJ16_02490</name>
</gene>
<comment type="similarity">
    <text evidence="1">Belongs to the ROK (NagC/XylR) family.</text>
</comment>
<dbReference type="Pfam" id="PF00480">
    <property type="entry name" value="ROK"/>
    <property type="match status" value="1"/>
</dbReference>
<dbReference type="Pfam" id="PF13412">
    <property type="entry name" value="HTH_24"/>
    <property type="match status" value="1"/>
</dbReference>
<dbReference type="Proteomes" id="UP001072034">
    <property type="component" value="Unassembled WGS sequence"/>
</dbReference>